<keyword evidence="3" id="KW-0807">Transducer</keyword>
<keyword evidence="1" id="KW-0488">Methylation</keyword>
<comment type="similarity">
    <text evidence="2">Belongs to the methyl-accepting chemotaxis (MCP) protein family.</text>
</comment>
<organism evidence="7 8">
    <name type="scientific">Hydrogenophaga electricum</name>
    <dbReference type="NCBI Taxonomy" id="1230953"/>
    <lineage>
        <taxon>Bacteria</taxon>
        <taxon>Pseudomonadati</taxon>
        <taxon>Pseudomonadota</taxon>
        <taxon>Betaproteobacteria</taxon>
        <taxon>Burkholderiales</taxon>
        <taxon>Comamonadaceae</taxon>
        <taxon>Hydrogenophaga</taxon>
    </lineage>
</organism>
<feature type="domain" description="Methyl-accepting transducer" evidence="5">
    <location>
        <begin position="270"/>
        <end position="499"/>
    </location>
</feature>
<dbReference type="InterPro" id="IPR024478">
    <property type="entry name" value="HlyB_4HB_MCP"/>
</dbReference>
<accession>A0ABQ6C7Z8</accession>
<dbReference type="SMART" id="SM00304">
    <property type="entry name" value="HAMP"/>
    <property type="match status" value="2"/>
</dbReference>
<dbReference type="Proteomes" id="UP001156903">
    <property type="component" value="Unassembled WGS sequence"/>
</dbReference>
<protein>
    <submittedName>
        <fullName evidence="7">Methyl-accepting chemotaxis protein</fullName>
    </submittedName>
</protein>
<evidence type="ECO:0000313" key="7">
    <source>
        <dbReference type="EMBL" id="GLS16457.1"/>
    </source>
</evidence>
<evidence type="ECO:0000313" key="8">
    <source>
        <dbReference type="Proteomes" id="UP001156903"/>
    </source>
</evidence>
<dbReference type="Pfam" id="PF00015">
    <property type="entry name" value="MCPsignal"/>
    <property type="match status" value="1"/>
</dbReference>
<dbReference type="RefSeq" id="WP_284309205.1">
    <property type="nucleotide sequence ID" value="NZ_BSPB01000058.1"/>
</dbReference>
<feature type="domain" description="HAMP" evidence="6">
    <location>
        <begin position="213"/>
        <end position="265"/>
    </location>
</feature>
<dbReference type="PANTHER" id="PTHR43531:SF14">
    <property type="entry name" value="METHYL-ACCEPTING CHEMOTAXIS PROTEIN I-RELATED"/>
    <property type="match status" value="1"/>
</dbReference>
<dbReference type="CDD" id="cd06225">
    <property type="entry name" value="HAMP"/>
    <property type="match status" value="1"/>
</dbReference>
<dbReference type="InterPro" id="IPR051310">
    <property type="entry name" value="MCP_chemotaxis"/>
</dbReference>
<dbReference type="InterPro" id="IPR004090">
    <property type="entry name" value="Chemotax_Me-accpt_rcpt"/>
</dbReference>
<evidence type="ECO:0000256" key="3">
    <source>
        <dbReference type="PROSITE-ProRule" id="PRU00284"/>
    </source>
</evidence>
<proteinExistence type="inferred from homology"/>
<dbReference type="Gene3D" id="1.10.287.950">
    <property type="entry name" value="Methyl-accepting chemotaxis protein"/>
    <property type="match status" value="1"/>
</dbReference>
<dbReference type="PROSITE" id="PS50885">
    <property type="entry name" value="HAMP"/>
    <property type="match status" value="1"/>
</dbReference>
<gene>
    <name evidence="7" type="primary">tar</name>
    <name evidence="7" type="ORF">GCM10007935_38970</name>
</gene>
<evidence type="ECO:0000256" key="4">
    <source>
        <dbReference type="SAM" id="Phobius"/>
    </source>
</evidence>
<dbReference type="InterPro" id="IPR004089">
    <property type="entry name" value="MCPsignal_dom"/>
</dbReference>
<comment type="caution">
    <text evidence="7">The sequence shown here is derived from an EMBL/GenBank/DDBJ whole genome shotgun (WGS) entry which is preliminary data.</text>
</comment>
<dbReference type="SUPFAM" id="SSF58104">
    <property type="entry name" value="Methyl-accepting chemotaxis protein (MCP) signaling domain"/>
    <property type="match status" value="1"/>
</dbReference>
<dbReference type="CDD" id="cd11386">
    <property type="entry name" value="MCP_signal"/>
    <property type="match status" value="1"/>
</dbReference>
<keyword evidence="4" id="KW-0812">Transmembrane</keyword>
<dbReference type="PROSITE" id="PS50111">
    <property type="entry name" value="CHEMOTAXIS_TRANSDUC_2"/>
    <property type="match status" value="1"/>
</dbReference>
<dbReference type="Pfam" id="PF00672">
    <property type="entry name" value="HAMP"/>
    <property type="match status" value="1"/>
</dbReference>
<dbReference type="SMART" id="SM00283">
    <property type="entry name" value="MA"/>
    <property type="match status" value="1"/>
</dbReference>
<dbReference type="InterPro" id="IPR047347">
    <property type="entry name" value="YvaQ-like_sensor"/>
</dbReference>
<evidence type="ECO:0000259" key="5">
    <source>
        <dbReference type="PROSITE" id="PS50111"/>
    </source>
</evidence>
<evidence type="ECO:0000259" key="6">
    <source>
        <dbReference type="PROSITE" id="PS50885"/>
    </source>
</evidence>
<evidence type="ECO:0000256" key="2">
    <source>
        <dbReference type="ARBA" id="ARBA00029447"/>
    </source>
</evidence>
<sequence>MNVTRNLSVGAKLWFGVALIVLALIATIASAGWRSARLTQTAEVAMSRLSQKTALAIEWTGQTEVTVTRVQASMLSADPAIAALYKTLIPAGSARISELQKQLQAMDTSPAEQAQLDQITERRQRVLDSLAQANRLKDAGDSAGAIAEINTRFNTLIPPYLAALQAFADLQKQILAELQVSQAAERTLSLELAAAQVLGLIGVLVGGAFFLIRSIRAPLDDTIGFAERIAGGDLGAHIDDTRKDEFGAMIKALSRMRDQLARVVTDVKQGTDSITVAAREVATGSQDLSARTEQTASSLEETAASMEQMSGTIKQSADSANVANQLADAAGKSAAKGGEVVAQVVATMDAIQQSSRKINDIIGVIDGIAFQTNILALNAAVEAARAGEQGRGFAVVAGEVRNLAQRSAEAAKEIKGLIGASVDKVAEGSQLVGQAGQTMSEIVESVVRVRDIIGDIAAATGEQADGIHQINAAIANLDQMTQQNAALVEQSAAAAASMTEQADRLAQVVRVFRTA</sequence>
<dbReference type="PANTHER" id="PTHR43531">
    <property type="entry name" value="PROTEIN ICFG"/>
    <property type="match status" value="1"/>
</dbReference>
<dbReference type="CDD" id="cd19411">
    <property type="entry name" value="MCP2201-like_sensor"/>
    <property type="match status" value="1"/>
</dbReference>
<keyword evidence="4" id="KW-1133">Transmembrane helix</keyword>
<evidence type="ECO:0000256" key="1">
    <source>
        <dbReference type="ARBA" id="ARBA00022481"/>
    </source>
</evidence>
<reference evidence="8" key="1">
    <citation type="journal article" date="2019" name="Int. J. Syst. Evol. Microbiol.">
        <title>The Global Catalogue of Microorganisms (GCM) 10K type strain sequencing project: providing services to taxonomists for standard genome sequencing and annotation.</title>
        <authorList>
            <consortium name="The Broad Institute Genomics Platform"/>
            <consortium name="The Broad Institute Genome Sequencing Center for Infectious Disease"/>
            <person name="Wu L."/>
            <person name="Ma J."/>
        </authorList>
    </citation>
    <scope>NUCLEOTIDE SEQUENCE [LARGE SCALE GENOMIC DNA]</scope>
    <source>
        <strain evidence="8">NBRC 109341</strain>
    </source>
</reference>
<dbReference type="EMBL" id="BSPB01000058">
    <property type="protein sequence ID" value="GLS16457.1"/>
    <property type="molecule type" value="Genomic_DNA"/>
</dbReference>
<keyword evidence="8" id="KW-1185">Reference proteome</keyword>
<keyword evidence="4" id="KW-0472">Membrane</keyword>
<name>A0ABQ6C7Z8_9BURK</name>
<dbReference type="InterPro" id="IPR003660">
    <property type="entry name" value="HAMP_dom"/>
</dbReference>
<dbReference type="PRINTS" id="PR00260">
    <property type="entry name" value="CHEMTRNSDUCR"/>
</dbReference>
<dbReference type="Pfam" id="PF12729">
    <property type="entry name" value="4HB_MCP_1"/>
    <property type="match status" value="1"/>
</dbReference>
<feature type="transmembrane region" description="Helical" evidence="4">
    <location>
        <begin position="13"/>
        <end position="33"/>
    </location>
</feature>